<evidence type="ECO:0000256" key="11">
    <source>
        <dbReference type="ARBA" id="ARBA00023014"/>
    </source>
</evidence>
<dbReference type="InterPro" id="IPR001433">
    <property type="entry name" value="OxRdtase_FAD/NAD-bd"/>
</dbReference>
<dbReference type="PRINTS" id="PR00409">
    <property type="entry name" value="PHDIOXRDTASE"/>
</dbReference>
<name>A0A944GQA0_9HYPH</name>
<reference evidence="15" key="2">
    <citation type="journal article" date="2021" name="Microorganisms">
        <title>Bacterial Dimethylsulfoniopropionate Biosynthesis in the East China Sea.</title>
        <authorList>
            <person name="Liu J."/>
            <person name="Zhang Y."/>
            <person name="Liu J."/>
            <person name="Zhong H."/>
            <person name="Williams B.T."/>
            <person name="Zheng Y."/>
            <person name="Curson A.R.J."/>
            <person name="Sun C."/>
            <person name="Sun H."/>
            <person name="Song D."/>
            <person name="Wagner Mackenzie B."/>
            <person name="Bermejo Martinez A."/>
            <person name="Todd J.D."/>
            <person name="Zhang X.H."/>
        </authorList>
    </citation>
    <scope>NUCLEOTIDE SEQUENCE</scope>
    <source>
        <strain evidence="15">AESS21</strain>
    </source>
</reference>
<proteinExistence type="predicted"/>
<evidence type="ECO:0000259" key="14">
    <source>
        <dbReference type="PROSITE" id="PS51384"/>
    </source>
</evidence>
<dbReference type="InterPro" id="IPR017938">
    <property type="entry name" value="Riboflavin_synthase-like_b-brl"/>
</dbReference>
<evidence type="ECO:0000256" key="6">
    <source>
        <dbReference type="ARBA" id="ARBA00022723"/>
    </source>
</evidence>
<dbReference type="PROSITE" id="PS51384">
    <property type="entry name" value="FAD_FR"/>
    <property type="match status" value="1"/>
</dbReference>
<feature type="transmembrane region" description="Helical" evidence="13">
    <location>
        <begin position="115"/>
        <end position="136"/>
    </location>
</feature>
<dbReference type="InterPro" id="IPR017927">
    <property type="entry name" value="FAD-bd_FR_type"/>
</dbReference>
<feature type="transmembrane region" description="Helical" evidence="13">
    <location>
        <begin position="168"/>
        <end position="188"/>
    </location>
</feature>
<dbReference type="PANTHER" id="PTHR47354">
    <property type="entry name" value="NADH OXIDOREDUCTASE HCR"/>
    <property type="match status" value="1"/>
</dbReference>
<dbReference type="GO" id="GO:0051537">
    <property type="term" value="F:2 iron, 2 sulfur cluster binding"/>
    <property type="evidence" value="ECO:0007669"/>
    <property type="project" value="UniProtKB-KW"/>
</dbReference>
<dbReference type="InterPro" id="IPR013130">
    <property type="entry name" value="Fe3_Rdtase_TM_dom"/>
</dbReference>
<dbReference type="Proteomes" id="UP000705379">
    <property type="component" value="Unassembled WGS sequence"/>
</dbReference>
<evidence type="ECO:0000256" key="5">
    <source>
        <dbReference type="ARBA" id="ARBA00022714"/>
    </source>
</evidence>
<comment type="caution">
    <text evidence="15">The sequence shown here is derived from an EMBL/GenBank/DDBJ whole genome shotgun (WGS) entry which is preliminary data.</text>
</comment>
<feature type="domain" description="FAD-binding FR-type" evidence="14">
    <location>
        <begin position="194"/>
        <end position="293"/>
    </location>
</feature>
<evidence type="ECO:0000256" key="8">
    <source>
        <dbReference type="ARBA" id="ARBA00022989"/>
    </source>
</evidence>
<evidence type="ECO:0000256" key="2">
    <source>
        <dbReference type="ARBA" id="ARBA00004141"/>
    </source>
</evidence>
<feature type="transmembrane region" description="Helical" evidence="13">
    <location>
        <begin position="7"/>
        <end position="25"/>
    </location>
</feature>
<dbReference type="Pfam" id="PF08022">
    <property type="entry name" value="FAD_binding_8"/>
    <property type="match status" value="1"/>
</dbReference>
<evidence type="ECO:0000256" key="4">
    <source>
        <dbReference type="ARBA" id="ARBA00022692"/>
    </source>
</evidence>
<keyword evidence="4 13" id="KW-0812">Transmembrane</keyword>
<dbReference type="CDD" id="cd06198">
    <property type="entry name" value="FNR_like_3"/>
    <property type="match status" value="1"/>
</dbReference>
<dbReference type="InterPro" id="IPR039261">
    <property type="entry name" value="FNR_nucleotide-bd"/>
</dbReference>
<evidence type="ECO:0000256" key="1">
    <source>
        <dbReference type="ARBA" id="ARBA00001974"/>
    </source>
</evidence>
<dbReference type="InterPro" id="IPR013112">
    <property type="entry name" value="FAD-bd_8"/>
</dbReference>
<evidence type="ECO:0000256" key="12">
    <source>
        <dbReference type="ARBA" id="ARBA00023136"/>
    </source>
</evidence>
<organism evidence="15 16">
    <name type="scientific">Roseibium polysiphoniae</name>
    <dbReference type="NCBI Taxonomy" id="2571221"/>
    <lineage>
        <taxon>Bacteria</taxon>
        <taxon>Pseudomonadati</taxon>
        <taxon>Pseudomonadota</taxon>
        <taxon>Alphaproteobacteria</taxon>
        <taxon>Hyphomicrobiales</taxon>
        <taxon>Stappiaceae</taxon>
        <taxon>Roseibium</taxon>
    </lineage>
</organism>
<keyword evidence="6" id="KW-0479">Metal-binding</keyword>
<dbReference type="Pfam" id="PF00175">
    <property type="entry name" value="NAD_binding_1"/>
    <property type="match status" value="1"/>
</dbReference>
<feature type="transmembrane region" description="Helical" evidence="13">
    <location>
        <begin position="143"/>
        <end position="162"/>
    </location>
</feature>
<sequence>MGDFLRILGVILIAAATLWPVYWFAGLAGQHDAGALFSQYLGSASLILMGINQFLATRIKGLETLFGSLDRIYVLHKWIAVIAIAALGLHDIIDAEMDGIRGGALSGIAEDIGEVSLYGLLILGFASVITFIPYHLWKWTHRFIGVFFAMGAFHFFFIEKPFQNAEPLGLYVSAFCLLGLASYLYMILLRPMLPVGHAYVVKAIRHVGTVTEITLTPKGRGMRHKAGQFAFLQLAQSGLGEEHPFTLSSAPAKDGSLRFSIKDLGDFTRRLGQNLDEGGEATVTGPFGHFTLPSGRDPQVWVGAGIGVTPFIAFAESLKTRETGPVTLYYCVREASDAFFAEELRQLAADVPAFELVLLSSANGERLTPDIIAAKAAADLGRTHVYFCGPKAMRLALRTELISKGLRGSRFHFEEFEMRSGIGLRKLANWLLDRGLSELARRREQRTQPGE</sequence>
<dbReference type="Pfam" id="PF01794">
    <property type="entry name" value="Ferric_reduct"/>
    <property type="match status" value="1"/>
</dbReference>
<dbReference type="SUPFAM" id="SSF63380">
    <property type="entry name" value="Riboflavin synthase domain-like"/>
    <property type="match status" value="1"/>
</dbReference>
<evidence type="ECO:0000256" key="7">
    <source>
        <dbReference type="ARBA" id="ARBA00022827"/>
    </source>
</evidence>
<dbReference type="Gene3D" id="3.40.50.80">
    <property type="entry name" value="Nucleotide-binding domain of ferredoxin-NADP reductase (FNR) module"/>
    <property type="match status" value="1"/>
</dbReference>
<dbReference type="GO" id="GO:0050660">
    <property type="term" value="F:flavin adenine dinucleotide binding"/>
    <property type="evidence" value="ECO:0007669"/>
    <property type="project" value="TreeGrafter"/>
</dbReference>
<comment type="subcellular location">
    <subcellularLocation>
        <location evidence="2">Membrane</location>
        <topology evidence="2">Multi-pass membrane protein</topology>
    </subcellularLocation>
</comment>
<keyword evidence="10" id="KW-0408">Iron</keyword>
<keyword evidence="12 13" id="KW-0472">Membrane</keyword>
<comment type="cofactor">
    <cofactor evidence="1">
        <name>FAD</name>
        <dbReference type="ChEBI" id="CHEBI:57692"/>
    </cofactor>
</comment>
<dbReference type="GO" id="GO:0016020">
    <property type="term" value="C:membrane"/>
    <property type="evidence" value="ECO:0007669"/>
    <property type="project" value="UniProtKB-SubCell"/>
</dbReference>
<dbReference type="SUPFAM" id="SSF52343">
    <property type="entry name" value="Ferredoxin reductase-like, C-terminal NADP-linked domain"/>
    <property type="match status" value="1"/>
</dbReference>
<dbReference type="InterPro" id="IPR050415">
    <property type="entry name" value="MRET"/>
</dbReference>
<evidence type="ECO:0000256" key="10">
    <source>
        <dbReference type="ARBA" id="ARBA00023004"/>
    </source>
</evidence>
<keyword evidence="8 13" id="KW-1133">Transmembrane helix</keyword>
<accession>A0A944GQA0</accession>
<keyword evidence="9" id="KW-0560">Oxidoreductase</keyword>
<evidence type="ECO:0000313" key="15">
    <source>
        <dbReference type="EMBL" id="MBS8259058.1"/>
    </source>
</evidence>
<keyword evidence="5" id="KW-0001">2Fe-2S</keyword>
<keyword evidence="11" id="KW-0411">Iron-sulfur</keyword>
<evidence type="ECO:0000256" key="13">
    <source>
        <dbReference type="SAM" id="Phobius"/>
    </source>
</evidence>
<keyword evidence="3" id="KW-0285">Flavoprotein</keyword>
<evidence type="ECO:0000313" key="16">
    <source>
        <dbReference type="Proteomes" id="UP000705379"/>
    </source>
</evidence>
<dbReference type="GO" id="GO:0016491">
    <property type="term" value="F:oxidoreductase activity"/>
    <property type="evidence" value="ECO:0007669"/>
    <property type="project" value="UniProtKB-KW"/>
</dbReference>
<dbReference type="Gene3D" id="2.40.30.10">
    <property type="entry name" value="Translation factors"/>
    <property type="match status" value="1"/>
</dbReference>
<dbReference type="AlphaFoldDB" id="A0A944GQA0"/>
<keyword evidence="7" id="KW-0274">FAD</keyword>
<reference evidence="15" key="1">
    <citation type="submission" date="2018-08" db="EMBL/GenBank/DDBJ databases">
        <authorList>
            <person name="Jin W."/>
            <person name="Wang H."/>
            <person name="Yang Y."/>
            <person name="Li M."/>
            <person name="Liu J."/>
        </authorList>
    </citation>
    <scope>NUCLEOTIDE SEQUENCE</scope>
    <source>
        <strain evidence="15">AESS21</strain>
    </source>
</reference>
<dbReference type="PANTHER" id="PTHR47354:SF8">
    <property type="entry name" value="1,2-PHENYLACETYL-COA EPOXIDASE, SUBUNIT E"/>
    <property type="match status" value="1"/>
</dbReference>
<protein>
    <submittedName>
        <fullName evidence="15">Iron reductase</fullName>
    </submittedName>
</protein>
<dbReference type="EMBL" id="QTKU01000001">
    <property type="protein sequence ID" value="MBS8259058.1"/>
    <property type="molecule type" value="Genomic_DNA"/>
</dbReference>
<feature type="transmembrane region" description="Helical" evidence="13">
    <location>
        <begin position="78"/>
        <end position="95"/>
    </location>
</feature>
<feature type="transmembrane region" description="Helical" evidence="13">
    <location>
        <begin position="37"/>
        <end position="57"/>
    </location>
</feature>
<dbReference type="GO" id="GO:0046872">
    <property type="term" value="F:metal ion binding"/>
    <property type="evidence" value="ECO:0007669"/>
    <property type="project" value="UniProtKB-KW"/>
</dbReference>
<evidence type="ECO:0000256" key="3">
    <source>
        <dbReference type="ARBA" id="ARBA00022630"/>
    </source>
</evidence>
<dbReference type="RefSeq" id="WP_213214740.1">
    <property type="nucleotide sequence ID" value="NZ_QTKU01000001.1"/>
</dbReference>
<gene>
    <name evidence="15" type="ORF">DYI23_02400</name>
</gene>
<evidence type="ECO:0000256" key="9">
    <source>
        <dbReference type="ARBA" id="ARBA00023002"/>
    </source>
</evidence>